<protein>
    <submittedName>
        <fullName evidence="1">Uncharacterized protein</fullName>
    </submittedName>
</protein>
<sequence>MAGELLTPDDITFLNTSGAATPACVFGGVEEGGLLYRCRVTSHVQQLTWGVLGDARGACIKSTTVETRAMDLQVSLQAASTLASPLCSSDATWSASLPLALDVNPASGFEVSPDDVSVNDTACVLAAAGQRLDCHVPAGVTAVEVAVTKNGFTARNITVFNAPAVDYTLSAAARQSSIVTESGPAAEAVVDVYVGGGLTQNDVTSSYAGCVFTGSSGGVALTYRCRDLPIGDTHITFSANKSGCPVSDTVEVAVNTRMSAGPDQSVRTCDPSTTFAFNVTVARGSAAVGPLKVNLPEGLTKSNYDGPFNASAGQELIMFKGIPVGSHDIQIWADAAHDGTVSDSVVLSVTQTGVASIENADRLPPVSYVATSDDLPSQDRPVFADVYLVMRDGIASSDVRFLNTTGAARPECVFVGAQGADLLYRCRVDSGAQRLTWGVLGNERGACLTAATIQTVPLDLHVSLPATLAPATPLCKPTDKWMTQITPRLDVNAAAGVGVSLDDVSVNNTACVVNTEERRIDCAVPAGITPVMVTVTKSGFTASNVTVFNVPAGDYTLDARFGGEPRKLLPLAPPANATALPPLTLVAGADVAPGDIAHPEGCDPVGNATLPGGRTQYAYSCGADAVGFGRYARAFFAVSQGNNHHIDPNTGSSEPGLFDLSLN</sequence>
<accession>A0A0D2IZB6</accession>
<dbReference type="Proteomes" id="UP000054498">
    <property type="component" value="Unassembled WGS sequence"/>
</dbReference>
<proteinExistence type="predicted"/>
<reference evidence="1 2" key="1">
    <citation type="journal article" date="2013" name="BMC Genomics">
        <title>Reconstruction of the lipid metabolism for the microalga Monoraphidium neglectum from its genome sequence reveals characteristics suitable for biofuel production.</title>
        <authorList>
            <person name="Bogen C."/>
            <person name="Al-Dilaimi A."/>
            <person name="Albersmeier A."/>
            <person name="Wichmann J."/>
            <person name="Grundmann M."/>
            <person name="Rupp O."/>
            <person name="Lauersen K.J."/>
            <person name="Blifernez-Klassen O."/>
            <person name="Kalinowski J."/>
            <person name="Goesmann A."/>
            <person name="Mussgnug J.H."/>
            <person name="Kruse O."/>
        </authorList>
    </citation>
    <scope>NUCLEOTIDE SEQUENCE [LARGE SCALE GENOMIC DNA]</scope>
    <source>
        <strain evidence="1 2">SAG 48.87</strain>
    </source>
</reference>
<dbReference type="GeneID" id="25732393"/>
<dbReference type="KEGG" id="mng:MNEG_14796"/>
<evidence type="ECO:0000313" key="2">
    <source>
        <dbReference type="Proteomes" id="UP000054498"/>
    </source>
</evidence>
<name>A0A0D2IZB6_9CHLO</name>
<dbReference type="AlphaFoldDB" id="A0A0D2IZB6"/>
<evidence type="ECO:0000313" key="1">
    <source>
        <dbReference type="EMBL" id="KIY93167.1"/>
    </source>
</evidence>
<organism evidence="1 2">
    <name type="scientific">Monoraphidium neglectum</name>
    <dbReference type="NCBI Taxonomy" id="145388"/>
    <lineage>
        <taxon>Eukaryota</taxon>
        <taxon>Viridiplantae</taxon>
        <taxon>Chlorophyta</taxon>
        <taxon>core chlorophytes</taxon>
        <taxon>Chlorophyceae</taxon>
        <taxon>CS clade</taxon>
        <taxon>Sphaeropleales</taxon>
        <taxon>Selenastraceae</taxon>
        <taxon>Monoraphidium</taxon>
    </lineage>
</organism>
<gene>
    <name evidence="1" type="ORF">MNEG_14796</name>
</gene>
<dbReference type="RefSeq" id="XP_013892187.1">
    <property type="nucleotide sequence ID" value="XM_014036733.1"/>
</dbReference>
<dbReference type="EMBL" id="KK104990">
    <property type="protein sequence ID" value="KIY93167.1"/>
    <property type="molecule type" value="Genomic_DNA"/>
</dbReference>
<keyword evidence="2" id="KW-1185">Reference proteome</keyword>